<feature type="transmembrane region" description="Helical" evidence="2">
    <location>
        <begin position="119"/>
        <end position="136"/>
    </location>
</feature>
<gene>
    <name evidence="4" type="ORF">EKG37_19115</name>
</gene>
<dbReference type="Pfam" id="PF11992">
    <property type="entry name" value="TgpA_N"/>
    <property type="match status" value="1"/>
</dbReference>
<feature type="transmembrane region" description="Helical" evidence="2">
    <location>
        <begin position="168"/>
        <end position="187"/>
    </location>
</feature>
<feature type="transmembrane region" description="Helical" evidence="2">
    <location>
        <begin position="12"/>
        <end position="28"/>
    </location>
</feature>
<feature type="transmembrane region" description="Helical" evidence="2">
    <location>
        <begin position="617"/>
        <end position="635"/>
    </location>
</feature>
<dbReference type="InterPro" id="IPR021878">
    <property type="entry name" value="TgpA_N"/>
</dbReference>
<protein>
    <submittedName>
        <fullName evidence="4">Transglutaminase</fullName>
    </submittedName>
</protein>
<accession>A0A3S0KCE7</accession>
<feature type="transmembrane region" description="Helical" evidence="2">
    <location>
        <begin position="199"/>
        <end position="221"/>
    </location>
</feature>
<name>A0A3S0KCE7_9BACI</name>
<dbReference type="PANTHER" id="PTHR42736:SF1">
    <property type="entry name" value="PROTEIN-GLUTAMINE GAMMA-GLUTAMYLTRANSFERASE"/>
    <property type="match status" value="1"/>
</dbReference>
<sequence>MKRKVKMKSDALTLWLYVCGFLLLWEWLRPLKQLTDTSNIGVFIGFLVLSLVLSYFQVHILARSGIRLLYVLYTINFMYYVGPFFQFKWIGILTSDLIENMKLVFGANWTALSDSFRSLLFYLLLVLMTYLLRYWLVHRKQIFIFFFMTLVYITVLDTFTPYDATYAIVRIIILGFALMGILTFYRIMDREKWQKQPGFVRKWLMPLVVMVCASVLIGYAAPKASPIWPDPVPYITSYSEKGENDGPGGLSKVGYGTDDTELGGPFSADDTVVYETEVDTRQYWKVETKDEYTGKGWVASVENGLRTPFTQEDTYPFTNYLDPEMEVTKRTGIIKPQVGYPHLIYPLGLTSVKDNSASTFEIEENLEKIYLVDNDAAGMGEYRVEYDTPRFSVQAMKNTVDTSNPILTEEFLAQYTQLPESLPQRVKDLAVEITMNETNWYDKAKAVENYFDRADFQYDQKNVAVPGRTEDYVDQFLFDTQIGYCDNFSTSMVVLMRSLGIPARWVKGYTEGAFRGMSENDQRIYVITNNNAHSWVEVFFPEVGWVPFEPTKGYSNNAQFNYDDVSTETENQDELEAPVAPKPEKPEAKEATTQPKETEFSWKQLWEGTKDFVNLHWGWILGAFLTIVAIAYLLYETRIKWLPHYLVFRFRWRKKDEDFPDAYFALLNQLNRYGLKRKQAQTLRDYAEYIDEYFSSNEMGTLTASYERFLYKGSLEVGSWEQTKELWENLIKKTTS</sequence>
<feature type="domain" description="Transglutaminase-like" evidence="3">
    <location>
        <begin position="477"/>
        <end position="552"/>
    </location>
</feature>
<dbReference type="RefSeq" id="WP_126410372.1">
    <property type="nucleotide sequence ID" value="NZ_RXNT01000018.1"/>
</dbReference>
<evidence type="ECO:0000313" key="5">
    <source>
        <dbReference type="Proteomes" id="UP000271374"/>
    </source>
</evidence>
<dbReference type="Proteomes" id="UP000271374">
    <property type="component" value="Unassembled WGS sequence"/>
</dbReference>
<feature type="transmembrane region" description="Helical" evidence="2">
    <location>
        <begin position="68"/>
        <end position="87"/>
    </location>
</feature>
<organism evidence="4 5">
    <name type="scientific">Bacillus yapensis</name>
    <dbReference type="NCBI Taxonomy" id="2492960"/>
    <lineage>
        <taxon>Bacteria</taxon>
        <taxon>Bacillati</taxon>
        <taxon>Bacillota</taxon>
        <taxon>Bacilli</taxon>
        <taxon>Bacillales</taxon>
        <taxon>Bacillaceae</taxon>
        <taxon>Bacillus</taxon>
    </lineage>
</organism>
<dbReference type="SUPFAM" id="SSF54001">
    <property type="entry name" value="Cysteine proteinases"/>
    <property type="match status" value="1"/>
</dbReference>
<dbReference type="PANTHER" id="PTHR42736">
    <property type="entry name" value="PROTEIN-GLUTAMINE GAMMA-GLUTAMYLTRANSFERASE"/>
    <property type="match status" value="1"/>
</dbReference>
<proteinExistence type="predicted"/>
<feature type="region of interest" description="Disordered" evidence="1">
    <location>
        <begin position="565"/>
        <end position="596"/>
    </location>
</feature>
<feature type="compositionally biased region" description="Basic and acidic residues" evidence="1">
    <location>
        <begin position="582"/>
        <end position="596"/>
    </location>
</feature>
<dbReference type="EMBL" id="RXNT01000018">
    <property type="protein sequence ID" value="RTR27627.1"/>
    <property type="molecule type" value="Genomic_DNA"/>
</dbReference>
<dbReference type="InterPro" id="IPR025403">
    <property type="entry name" value="TgpA-like_C"/>
</dbReference>
<evidence type="ECO:0000256" key="1">
    <source>
        <dbReference type="SAM" id="MobiDB-lite"/>
    </source>
</evidence>
<dbReference type="OrthoDB" id="9804872at2"/>
<dbReference type="InterPro" id="IPR038765">
    <property type="entry name" value="Papain-like_cys_pep_sf"/>
</dbReference>
<feature type="transmembrane region" description="Helical" evidence="2">
    <location>
        <begin position="40"/>
        <end position="56"/>
    </location>
</feature>
<comment type="caution">
    <text evidence="4">The sequence shown here is derived from an EMBL/GenBank/DDBJ whole genome shotgun (WGS) entry which is preliminary data.</text>
</comment>
<evidence type="ECO:0000313" key="4">
    <source>
        <dbReference type="EMBL" id="RTR27627.1"/>
    </source>
</evidence>
<keyword evidence="2" id="KW-0812">Transmembrane</keyword>
<dbReference type="SMART" id="SM00460">
    <property type="entry name" value="TGc"/>
    <property type="match status" value="1"/>
</dbReference>
<keyword evidence="5" id="KW-1185">Reference proteome</keyword>
<evidence type="ECO:0000259" key="3">
    <source>
        <dbReference type="SMART" id="SM00460"/>
    </source>
</evidence>
<dbReference type="InterPro" id="IPR052901">
    <property type="entry name" value="Bact_TGase-like"/>
</dbReference>
<dbReference type="Pfam" id="PF01841">
    <property type="entry name" value="Transglut_core"/>
    <property type="match status" value="1"/>
</dbReference>
<dbReference type="InterPro" id="IPR002931">
    <property type="entry name" value="Transglutaminase-like"/>
</dbReference>
<keyword evidence="2" id="KW-0472">Membrane</keyword>
<evidence type="ECO:0000256" key="2">
    <source>
        <dbReference type="SAM" id="Phobius"/>
    </source>
</evidence>
<feature type="transmembrane region" description="Helical" evidence="2">
    <location>
        <begin position="143"/>
        <end position="162"/>
    </location>
</feature>
<dbReference type="Gene3D" id="3.10.620.30">
    <property type="match status" value="1"/>
</dbReference>
<feature type="compositionally biased region" description="Acidic residues" evidence="1">
    <location>
        <begin position="565"/>
        <end position="576"/>
    </location>
</feature>
<reference evidence="4 5" key="1">
    <citation type="submission" date="2018-12" db="EMBL/GenBank/DDBJ databases">
        <title>Bacillus yapensis draft genome sequence.</title>
        <authorList>
            <person name="Yu L."/>
            <person name="Xu X."/>
            <person name="Tang X."/>
        </authorList>
    </citation>
    <scope>NUCLEOTIDE SEQUENCE [LARGE SCALE GENOMIC DNA]</scope>
    <source>
        <strain evidence="4 5">XXST-01</strain>
    </source>
</reference>
<dbReference type="AlphaFoldDB" id="A0A3S0KCE7"/>
<keyword evidence="2" id="KW-1133">Transmembrane helix</keyword>
<dbReference type="Pfam" id="PF13559">
    <property type="entry name" value="DUF4129"/>
    <property type="match status" value="1"/>
</dbReference>